<keyword evidence="4" id="KW-0732">Signal</keyword>
<dbReference type="Pfam" id="PF01403">
    <property type="entry name" value="Sema"/>
    <property type="match status" value="1"/>
</dbReference>
<dbReference type="OrthoDB" id="9988752at2759"/>
<dbReference type="EMBL" id="BFAA01000110">
    <property type="protein sequence ID" value="GCB66442.1"/>
    <property type="molecule type" value="Genomic_DNA"/>
</dbReference>
<protein>
    <recommendedName>
        <fullName evidence="13">Semaphorin-3C</fullName>
    </recommendedName>
</protein>
<reference evidence="11 12" key="1">
    <citation type="journal article" date="2018" name="Nat. Ecol. Evol.">
        <title>Shark genomes provide insights into elasmobranch evolution and the origin of vertebrates.</title>
        <authorList>
            <person name="Hara Y"/>
            <person name="Yamaguchi K"/>
            <person name="Onimaru K"/>
            <person name="Kadota M"/>
            <person name="Koyanagi M"/>
            <person name="Keeley SD"/>
            <person name="Tatsumi K"/>
            <person name="Tanaka K"/>
            <person name="Motone F"/>
            <person name="Kageyama Y"/>
            <person name="Nozu R"/>
            <person name="Adachi N"/>
            <person name="Nishimura O"/>
            <person name="Nakagawa R"/>
            <person name="Tanegashima C"/>
            <person name="Kiyatake I"/>
            <person name="Matsumoto R"/>
            <person name="Murakumo K"/>
            <person name="Nishida K"/>
            <person name="Terakita A"/>
            <person name="Kuratani S"/>
            <person name="Sato K"/>
            <person name="Hyodo S Kuraku.S."/>
        </authorList>
    </citation>
    <scope>NUCLEOTIDE SEQUENCE [LARGE SCALE GENOMIC DNA]</scope>
</reference>
<keyword evidence="5" id="KW-1015">Disulfide bond</keyword>
<dbReference type="GO" id="GO:0001755">
    <property type="term" value="P:neural crest cell migration"/>
    <property type="evidence" value="ECO:0007669"/>
    <property type="project" value="TreeGrafter"/>
</dbReference>
<dbReference type="SMART" id="SM00630">
    <property type="entry name" value="Sema"/>
    <property type="match status" value="1"/>
</dbReference>
<sequence>MQEETCEKYVVCDRVILPASEAWKQSKPRLTFSYKDTLMNGSCKLFQGSAESSSFQTLLIDEERGKLLVGAKDLIYILNLENLNKEPKKIYWPAAKGRVELCKQTGKKETECANFIRLLHNFNKTHVYACGTGAFQPICGYINLGPPTEELSLKLDLKTLESGILKCPYDPIQPFSSALIDEYIYAGTSSDFLGRDTALFRSPIHHLENQYIRTEHNNPLWLSDPKFIGMYPISDTSNEDDDKIYIFLRETALDTTSSEKAVYSRVARVCKKDIGGQRSLINKWSTFLKARLICSVPGPEGYQTYFDELQDVFLFNTNDDKLPVIYGVFTSSSSVFSGSAVCAYSLVEIRAAFNGPFTHKDSPDRHWVEYQGKIPYPRPGTCPSKAFDSTIETTKDFSDDVISFIKNHPVMYKAVYPINKRPVFIQVNVGYRITQIVVDRVNAKDGQYAVLFLGTDVGTVIKALSVTKDNLNAEEVVLEELQVFEEPTPILTMEISSKQKQIYIGSKDSMVQLALQRCDAYGTACSECCLARDPYCAWDGNSCCRYVPAPKRQTRRQDVKYGDPIIQCWDQEDNAKNVPTDKKLIFGVQYNSTFLECSPRSQQTAVIWSVQQSLDGQQEEIKYGSRIIKTRLGLLIRHLQEDDAGLYYCRAVENTFTQTITKYHLKIILSDFKAAPMKTGYNNGNGRDAQSRTRLRYKDFLQLLNKPGITVNEYCQQIWRNGKRGQNSKTAAKWKNTQEFKRY</sequence>
<dbReference type="InterPro" id="IPR036179">
    <property type="entry name" value="Ig-like_dom_sf"/>
</dbReference>
<dbReference type="SMART" id="SM00423">
    <property type="entry name" value="PSI"/>
    <property type="match status" value="1"/>
</dbReference>
<dbReference type="PROSITE" id="PS50835">
    <property type="entry name" value="IG_LIKE"/>
    <property type="match status" value="1"/>
</dbReference>
<evidence type="ECO:0000259" key="9">
    <source>
        <dbReference type="PROSITE" id="PS50835"/>
    </source>
</evidence>
<dbReference type="SUPFAM" id="SSF48726">
    <property type="entry name" value="Immunoglobulin"/>
    <property type="match status" value="1"/>
</dbReference>
<evidence type="ECO:0000259" key="10">
    <source>
        <dbReference type="PROSITE" id="PS51004"/>
    </source>
</evidence>
<dbReference type="InterPro" id="IPR007110">
    <property type="entry name" value="Ig-like_dom"/>
</dbReference>
<dbReference type="InterPro" id="IPR013783">
    <property type="entry name" value="Ig-like_fold"/>
</dbReference>
<dbReference type="GO" id="GO:0007411">
    <property type="term" value="P:axon guidance"/>
    <property type="evidence" value="ECO:0007669"/>
    <property type="project" value="TreeGrafter"/>
</dbReference>
<dbReference type="Gene3D" id="3.30.1680.10">
    <property type="entry name" value="ligand-binding face of the semaphorins, domain 2"/>
    <property type="match status" value="1"/>
</dbReference>
<keyword evidence="12" id="KW-1185">Reference proteome</keyword>
<comment type="caution">
    <text evidence="8">Lacks conserved residue(s) required for the propagation of feature annotation.</text>
</comment>
<dbReference type="GO" id="GO:0030335">
    <property type="term" value="P:positive regulation of cell migration"/>
    <property type="evidence" value="ECO:0007669"/>
    <property type="project" value="TreeGrafter"/>
</dbReference>
<dbReference type="FunFam" id="2.60.40.10:FF:000030">
    <property type="entry name" value="Semaphorin 3F like"/>
    <property type="match status" value="1"/>
</dbReference>
<name>A0A401NZV8_SCYTO</name>
<accession>A0A401NZV8</accession>
<dbReference type="Gene3D" id="2.130.10.10">
    <property type="entry name" value="YVTN repeat-like/Quinoprotein amine dehydrogenase"/>
    <property type="match status" value="1"/>
</dbReference>
<keyword evidence="7" id="KW-0393">Immunoglobulin domain</keyword>
<dbReference type="OMA" id="YCRAVEN"/>
<dbReference type="InterPro" id="IPR027231">
    <property type="entry name" value="Semaphorin"/>
</dbReference>
<dbReference type="GO" id="GO:0045499">
    <property type="term" value="F:chemorepellent activity"/>
    <property type="evidence" value="ECO:0007669"/>
    <property type="project" value="TreeGrafter"/>
</dbReference>
<dbReference type="GO" id="GO:0030215">
    <property type="term" value="F:semaphorin receptor binding"/>
    <property type="evidence" value="ECO:0007669"/>
    <property type="project" value="InterPro"/>
</dbReference>
<evidence type="ECO:0000256" key="3">
    <source>
        <dbReference type="ARBA" id="ARBA00022525"/>
    </source>
</evidence>
<evidence type="ECO:0000256" key="4">
    <source>
        <dbReference type="ARBA" id="ARBA00022729"/>
    </source>
</evidence>
<dbReference type="CDD" id="cd05871">
    <property type="entry name" value="Ig_Sema3"/>
    <property type="match status" value="1"/>
</dbReference>
<evidence type="ECO:0000256" key="2">
    <source>
        <dbReference type="ARBA" id="ARBA00009492"/>
    </source>
</evidence>
<evidence type="ECO:0000256" key="7">
    <source>
        <dbReference type="ARBA" id="ARBA00023319"/>
    </source>
</evidence>
<comment type="subcellular location">
    <subcellularLocation>
        <location evidence="1">Secreted</location>
    </subcellularLocation>
</comment>
<evidence type="ECO:0000256" key="5">
    <source>
        <dbReference type="ARBA" id="ARBA00023157"/>
    </source>
</evidence>
<dbReference type="PANTHER" id="PTHR11036">
    <property type="entry name" value="SEMAPHORIN"/>
    <property type="match status" value="1"/>
</dbReference>
<evidence type="ECO:0000313" key="11">
    <source>
        <dbReference type="EMBL" id="GCB66442.1"/>
    </source>
</evidence>
<dbReference type="GO" id="GO:0005886">
    <property type="term" value="C:plasma membrane"/>
    <property type="evidence" value="ECO:0007669"/>
    <property type="project" value="TreeGrafter"/>
</dbReference>
<comment type="similarity">
    <text evidence="2">Belongs to the semaphorin family.</text>
</comment>
<comment type="caution">
    <text evidence="11">The sequence shown here is derived from an EMBL/GenBank/DDBJ whole genome shotgun (WGS) entry which is preliminary data.</text>
</comment>
<evidence type="ECO:0008006" key="13">
    <source>
        <dbReference type="Google" id="ProtNLM"/>
    </source>
</evidence>
<dbReference type="GO" id="GO:0005615">
    <property type="term" value="C:extracellular space"/>
    <property type="evidence" value="ECO:0007669"/>
    <property type="project" value="TreeGrafter"/>
</dbReference>
<dbReference type="InterPro" id="IPR016201">
    <property type="entry name" value="PSI"/>
</dbReference>
<keyword evidence="3" id="KW-0964">Secreted</keyword>
<dbReference type="AlphaFoldDB" id="A0A401NZV8"/>
<feature type="domain" description="Sema" evidence="10">
    <location>
        <begin position="29"/>
        <end position="515"/>
    </location>
</feature>
<dbReference type="SUPFAM" id="SSF103575">
    <property type="entry name" value="Plexin repeat"/>
    <property type="match status" value="1"/>
</dbReference>
<evidence type="ECO:0000256" key="6">
    <source>
        <dbReference type="ARBA" id="ARBA00023180"/>
    </source>
</evidence>
<evidence type="ECO:0000313" key="12">
    <source>
        <dbReference type="Proteomes" id="UP000288216"/>
    </source>
</evidence>
<dbReference type="Gene3D" id="2.60.40.10">
    <property type="entry name" value="Immunoglobulins"/>
    <property type="match status" value="1"/>
</dbReference>
<dbReference type="FunFam" id="2.130.10.10:FF:000015">
    <property type="entry name" value="Semaphorin 3B"/>
    <property type="match status" value="1"/>
</dbReference>
<dbReference type="PANTHER" id="PTHR11036:SF36">
    <property type="entry name" value="SEMAPHORIN-3D"/>
    <property type="match status" value="1"/>
</dbReference>
<organism evidence="11 12">
    <name type="scientific">Scyliorhinus torazame</name>
    <name type="common">Cloudy catshark</name>
    <name type="synonym">Catulus torazame</name>
    <dbReference type="NCBI Taxonomy" id="75743"/>
    <lineage>
        <taxon>Eukaryota</taxon>
        <taxon>Metazoa</taxon>
        <taxon>Chordata</taxon>
        <taxon>Craniata</taxon>
        <taxon>Vertebrata</taxon>
        <taxon>Chondrichthyes</taxon>
        <taxon>Elasmobranchii</taxon>
        <taxon>Galeomorphii</taxon>
        <taxon>Galeoidea</taxon>
        <taxon>Carcharhiniformes</taxon>
        <taxon>Scyliorhinidae</taxon>
        <taxon>Scyliorhinus</taxon>
    </lineage>
</organism>
<dbReference type="GO" id="GO:0071526">
    <property type="term" value="P:semaphorin-plexin signaling pathway"/>
    <property type="evidence" value="ECO:0007669"/>
    <property type="project" value="TreeGrafter"/>
</dbReference>
<evidence type="ECO:0000256" key="8">
    <source>
        <dbReference type="PROSITE-ProRule" id="PRU00352"/>
    </source>
</evidence>
<feature type="domain" description="Ig-like" evidence="9">
    <location>
        <begin position="595"/>
        <end position="661"/>
    </location>
</feature>
<evidence type="ECO:0000256" key="1">
    <source>
        <dbReference type="ARBA" id="ARBA00004613"/>
    </source>
</evidence>
<gene>
    <name evidence="11" type="ORF">scyTo_0000594</name>
</gene>
<dbReference type="STRING" id="75743.A0A401NZV8"/>
<dbReference type="PROSITE" id="PS51004">
    <property type="entry name" value="SEMA"/>
    <property type="match status" value="1"/>
</dbReference>
<proteinExistence type="inferred from homology"/>
<keyword evidence="6" id="KW-0325">Glycoprotein</keyword>
<dbReference type="InterPro" id="IPR015943">
    <property type="entry name" value="WD40/YVTN_repeat-like_dom_sf"/>
</dbReference>
<dbReference type="InterPro" id="IPR001627">
    <property type="entry name" value="Semap_dom"/>
</dbReference>
<dbReference type="InterPro" id="IPR036352">
    <property type="entry name" value="Semap_dom_sf"/>
</dbReference>
<dbReference type="SUPFAM" id="SSF101912">
    <property type="entry name" value="Sema domain"/>
    <property type="match status" value="1"/>
</dbReference>
<dbReference type="Proteomes" id="UP000288216">
    <property type="component" value="Unassembled WGS sequence"/>
</dbReference>